<evidence type="ECO:0000256" key="1">
    <source>
        <dbReference type="SAM" id="MobiDB-lite"/>
    </source>
</evidence>
<proteinExistence type="predicted"/>
<comment type="caution">
    <text evidence="2">The sequence shown here is derived from an EMBL/GenBank/DDBJ whole genome shotgun (WGS) entry which is preliminary data.</text>
</comment>
<organism evidence="2 3">
    <name type="scientific">Phytophthora fragariaefolia</name>
    <dbReference type="NCBI Taxonomy" id="1490495"/>
    <lineage>
        <taxon>Eukaryota</taxon>
        <taxon>Sar</taxon>
        <taxon>Stramenopiles</taxon>
        <taxon>Oomycota</taxon>
        <taxon>Peronosporomycetes</taxon>
        <taxon>Peronosporales</taxon>
        <taxon>Peronosporaceae</taxon>
        <taxon>Phytophthora</taxon>
    </lineage>
</organism>
<name>A0A9W7D3G2_9STRA</name>
<protein>
    <submittedName>
        <fullName evidence="2">Unnamed protein product</fullName>
    </submittedName>
</protein>
<feature type="compositionally biased region" description="Low complexity" evidence="1">
    <location>
        <begin position="557"/>
        <end position="591"/>
    </location>
</feature>
<feature type="compositionally biased region" description="Polar residues" evidence="1">
    <location>
        <begin position="478"/>
        <end position="488"/>
    </location>
</feature>
<accession>A0A9W7D3G2</accession>
<evidence type="ECO:0000313" key="3">
    <source>
        <dbReference type="Proteomes" id="UP001165121"/>
    </source>
</evidence>
<feature type="compositionally biased region" description="Polar residues" evidence="1">
    <location>
        <begin position="307"/>
        <end position="320"/>
    </location>
</feature>
<dbReference type="AlphaFoldDB" id="A0A9W7D3G2"/>
<dbReference type="Proteomes" id="UP001165121">
    <property type="component" value="Unassembled WGS sequence"/>
</dbReference>
<sequence length="679" mass="73485">MDWWDALTLGQQRSMMRRFVLQPPVVSTAVVTPTPPVVVQARSSKVKKLDIENFKGMPGEFIEAWLSTSDKPFSIRKSLEVIRGRPPSCRGTLMLQQDDHLRGPVQRFGSMSGMIGPLTQEKLAALEPTTHEITGKFAKCHTATFAHIQQLDLWVYDNVQNSDAGQMDVVVKALGRAYALAANSVQELVDADKTPPSPPVTPLELVSSELPVVAQMINSRRGQLTHKFDEAMLHNIVAEFSELRHEYDLSNKFRQAIKESDKPLAMFDAMWAVGDAASKFPTLAEFCRGFASYLTSRRRRKYGRSENAWQNQKTLSQRSEQPGERLDSFVNSLTNIGFGKRVAMESYLEAFYDGLNKPKRLRTRAHLQPATLSEALGFTENVYGDRSEPSDQLVPVGFGVRRQQRQGRAPRYDGSGKEVSGLAGPVSGREGGLPLAALQAVAVAAGIGQAMAARTTRAEASKQWTANTLEVKAEARTVEQSAQQRNQQYGSGYGGGGHERGGYNNRGRGGYGASSRSGSVRGGYGDMGNYGPTDSRPLSRRNAVDLKPLPPVRPSVERVPSTHQRLTSGVTAGSAAGAAGVAPASSTTATAEIGSQRERSRPECHANIGKRARAVEAGAQLLSKDRTGGFAKGKTSGEEPARRFAKGKIGVEEPARGAIKGKCGGVDPVGRKYFGQAAS</sequence>
<feature type="region of interest" description="Disordered" evidence="1">
    <location>
        <begin position="304"/>
        <end position="324"/>
    </location>
</feature>
<feature type="compositionally biased region" description="Basic and acidic residues" evidence="1">
    <location>
        <begin position="595"/>
        <end position="604"/>
    </location>
</feature>
<dbReference type="OrthoDB" id="128228at2759"/>
<reference evidence="2" key="1">
    <citation type="submission" date="2023-04" db="EMBL/GenBank/DDBJ databases">
        <title>Phytophthora fragariaefolia NBRC 109709.</title>
        <authorList>
            <person name="Ichikawa N."/>
            <person name="Sato H."/>
            <person name="Tonouchi N."/>
        </authorList>
    </citation>
    <scope>NUCLEOTIDE SEQUENCE</scope>
    <source>
        <strain evidence="2">NBRC 109709</strain>
    </source>
</reference>
<evidence type="ECO:0000313" key="2">
    <source>
        <dbReference type="EMBL" id="GMF49463.1"/>
    </source>
</evidence>
<keyword evidence="3" id="KW-1185">Reference proteome</keyword>
<dbReference type="EMBL" id="BSXT01002532">
    <property type="protein sequence ID" value="GMF49463.1"/>
    <property type="molecule type" value="Genomic_DNA"/>
</dbReference>
<gene>
    <name evidence="2" type="ORF">Pfra01_001956100</name>
</gene>
<feature type="region of interest" description="Disordered" evidence="1">
    <location>
        <begin position="475"/>
        <end position="605"/>
    </location>
</feature>
<feature type="region of interest" description="Disordered" evidence="1">
    <location>
        <begin position="620"/>
        <end position="668"/>
    </location>
</feature>